<name>A0A1W1H749_9BACT</name>
<dbReference type="Pfam" id="PF01557">
    <property type="entry name" value="FAA_hydrolase"/>
    <property type="match status" value="1"/>
</dbReference>
<keyword evidence="2" id="KW-0479">Metal-binding</keyword>
<dbReference type="EMBL" id="FWEV01000033">
    <property type="protein sequence ID" value="SLM28215.1"/>
    <property type="molecule type" value="Genomic_DNA"/>
</dbReference>
<sequence>MAGIQPPPNMEICIYFHGKNFNITTGVITLARLAKTLMEKTMKIIRFLDDNNNVCTGCDYHGDSATLIAPDFFAKHEVLEQKATVKELLPPFNPVAILCIGLNYRMHAEETGMPIPENPVLFMKNPAAVTGPFGKIELPLSCLDPLQVDYEVELGVVIGKDAKNVSKEKALNHVYGYTCVNDVSARRWQKHGGGGQWVRGKSFDTFCPMGPELVTADEIEDTCNLELESRLNGRIMQQGSTSDMIFSVADLISRLSISTTLLTGTLILTGTPSGVGFARTPPVYLKPGDILESSIKGIGTMINPVVAENSY</sequence>
<evidence type="ECO:0000256" key="2">
    <source>
        <dbReference type="ARBA" id="ARBA00022723"/>
    </source>
</evidence>
<reference evidence="4 5" key="1">
    <citation type="submission" date="2017-03" db="EMBL/GenBank/DDBJ databases">
        <authorList>
            <person name="Afonso C.L."/>
            <person name="Miller P.J."/>
            <person name="Scott M.A."/>
            <person name="Spackman E."/>
            <person name="Goraichik I."/>
            <person name="Dimitrov K.M."/>
            <person name="Suarez D.L."/>
            <person name="Swayne D.E."/>
        </authorList>
    </citation>
    <scope>NUCLEOTIDE SEQUENCE [LARGE SCALE GENOMIC DNA]</scope>
    <source>
        <strain evidence="4">PRJEB14757</strain>
    </source>
</reference>
<dbReference type="GO" id="GO:0019752">
    <property type="term" value="P:carboxylic acid metabolic process"/>
    <property type="evidence" value="ECO:0007669"/>
    <property type="project" value="UniProtKB-ARBA"/>
</dbReference>
<dbReference type="SUPFAM" id="SSF56529">
    <property type="entry name" value="FAH"/>
    <property type="match status" value="1"/>
</dbReference>
<dbReference type="InterPro" id="IPR036663">
    <property type="entry name" value="Fumarylacetoacetase_C_sf"/>
</dbReference>
<evidence type="ECO:0000313" key="5">
    <source>
        <dbReference type="Proteomes" id="UP000191931"/>
    </source>
</evidence>
<organism evidence="4 5">
    <name type="scientific">Desulfamplus magnetovallimortis</name>
    <dbReference type="NCBI Taxonomy" id="1246637"/>
    <lineage>
        <taxon>Bacteria</taxon>
        <taxon>Pseudomonadati</taxon>
        <taxon>Thermodesulfobacteriota</taxon>
        <taxon>Desulfobacteria</taxon>
        <taxon>Desulfobacterales</taxon>
        <taxon>Desulfobacteraceae</taxon>
        <taxon>Desulfamplus</taxon>
    </lineage>
</organism>
<evidence type="ECO:0000313" key="4">
    <source>
        <dbReference type="EMBL" id="SLM28215.1"/>
    </source>
</evidence>
<dbReference type="Gene3D" id="3.90.850.10">
    <property type="entry name" value="Fumarylacetoacetase-like, C-terminal domain"/>
    <property type="match status" value="1"/>
</dbReference>
<dbReference type="GO" id="GO:0016853">
    <property type="term" value="F:isomerase activity"/>
    <property type="evidence" value="ECO:0007669"/>
    <property type="project" value="UniProtKB-ARBA"/>
</dbReference>
<evidence type="ECO:0000256" key="1">
    <source>
        <dbReference type="ARBA" id="ARBA00010211"/>
    </source>
</evidence>
<comment type="similarity">
    <text evidence="1">Belongs to the FAH family.</text>
</comment>
<feature type="domain" description="Fumarylacetoacetase-like C-terminal" evidence="3">
    <location>
        <begin position="97"/>
        <end position="306"/>
    </location>
</feature>
<dbReference type="PANTHER" id="PTHR11820:SF7">
    <property type="entry name" value="ACYLPYRUVASE FAHD1, MITOCHONDRIAL"/>
    <property type="match status" value="1"/>
</dbReference>
<protein>
    <submittedName>
        <fullName evidence="4">HpcE</fullName>
    </submittedName>
</protein>
<dbReference type="GO" id="GO:0018773">
    <property type="term" value="F:acetylpyruvate hydrolase activity"/>
    <property type="evidence" value="ECO:0007669"/>
    <property type="project" value="TreeGrafter"/>
</dbReference>
<gene>
    <name evidence="4" type="primary">hpcE</name>
    <name evidence="4" type="ORF">MTBBW1_1280018</name>
</gene>
<dbReference type="STRING" id="1246637.MTBBW1_1280018"/>
<dbReference type="AlphaFoldDB" id="A0A1W1H749"/>
<dbReference type="PANTHER" id="PTHR11820">
    <property type="entry name" value="ACYLPYRUVASE"/>
    <property type="match status" value="1"/>
</dbReference>
<dbReference type="Proteomes" id="UP000191931">
    <property type="component" value="Unassembled WGS sequence"/>
</dbReference>
<dbReference type="GO" id="GO:0046872">
    <property type="term" value="F:metal ion binding"/>
    <property type="evidence" value="ECO:0007669"/>
    <property type="project" value="UniProtKB-KW"/>
</dbReference>
<dbReference type="FunFam" id="3.90.850.10:FF:000002">
    <property type="entry name" value="2-hydroxyhepta-2,4-diene-1,7-dioate isomerase"/>
    <property type="match status" value="1"/>
</dbReference>
<dbReference type="InterPro" id="IPR011234">
    <property type="entry name" value="Fumarylacetoacetase-like_C"/>
</dbReference>
<evidence type="ECO:0000259" key="3">
    <source>
        <dbReference type="Pfam" id="PF01557"/>
    </source>
</evidence>
<accession>A0A1W1H749</accession>
<keyword evidence="5" id="KW-1185">Reference proteome</keyword>
<proteinExistence type="inferred from homology"/>